<evidence type="ECO:0000313" key="1">
    <source>
        <dbReference type="EMBL" id="GAW68867.1"/>
    </source>
</evidence>
<reference evidence="2" key="1">
    <citation type="submission" date="2017-05" db="EMBL/GenBank/DDBJ databases">
        <title>Draft genome sequence of Geobacter pelophilus, a iron(III)-reducing bacteria.</title>
        <authorList>
            <person name="Aoyagi T."/>
            <person name="Koike H."/>
            <person name="Morita T."/>
            <person name="Sato Y."/>
            <person name="Habe H."/>
            <person name="Hori T."/>
        </authorList>
    </citation>
    <scope>NUCLEOTIDE SEQUENCE [LARGE SCALE GENOMIC DNA]</scope>
    <source>
        <strain evidence="2">Drf2</strain>
    </source>
</reference>
<proteinExistence type="predicted"/>
<keyword evidence="2" id="KW-1185">Reference proteome</keyword>
<dbReference type="EMBL" id="BDQG01000001">
    <property type="protein sequence ID" value="GAW68867.1"/>
    <property type="molecule type" value="Genomic_DNA"/>
</dbReference>
<protein>
    <submittedName>
        <fullName evidence="1">Uncharacterized protein</fullName>
    </submittedName>
</protein>
<name>A0ABQ0MP66_9BACT</name>
<dbReference type="Proteomes" id="UP000194153">
    <property type="component" value="Unassembled WGS sequence"/>
</dbReference>
<evidence type="ECO:0000313" key="2">
    <source>
        <dbReference type="Proteomes" id="UP000194153"/>
    </source>
</evidence>
<organism evidence="1 2">
    <name type="scientific">Geoanaerobacter pelophilus</name>
    <dbReference type="NCBI Taxonomy" id="60036"/>
    <lineage>
        <taxon>Bacteria</taxon>
        <taxon>Pseudomonadati</taxon>
        <taxon>Thermodesulfobacteriota</taxon>
        <taxon>Desulfuromonadia</taxon>
        <taxon>Geobacterales</taxon>
        <taxon>Geobacteraceae</taxon>
        <taxon>Geoanaerobacter</taxon>
    </lineage>
</organism>
<sequence>MNGFFQARRAQLGSSTGRLHHSGEPYFVSHDHSLKSGARGWGLEASKPFSSP</sequence>
<accession>A0ABQ0MP66</accession>
<gene>
    <name evidence="1" type="ORF">GPEL0_01r5410</name>
</gene>
<comment type="caution">
    <text evidence="1">The sequence shown here is derived from an EMBL/GenBank/DDBJ whole genome shotgun (WGS) entry which is preliminary data.</text>
</comment>